<dbReference type="Proteomes" id="UP000033187">
    <property type="component" value="Chromosome 1"/>
</dbReference>
<accession>A0A0D6JJU0</accession>
<name>A0A0D6JJU0_9HYPH</name>
<reference evidence="2" key="1">
    <citation type="submission" date="2015-02" db="EMBL/GenBank/DDBJ databases">
        <authorList>
            <person name="Chooi Y.-H."/>
        </authorList>
    </citation>
    <scope>NUCLEOTIDE SEQUENCE [LARGE SCALE GENOMIC DNA]</scope>
    <source>
        <strain evidence="2">strain Y</strain>
    </source>
</reference>
<protein>
    <submittedName>
        <fullName evidence="1">Uncharacterized protein</fullName>
    </submittedName>
</protein>
<dbReference type="KEGG" id="fiy:BN1229_v1_3380"/>
<dbReference type="AlphaFoldDB" id="A0A0D6JJU0"/>
<evidence type="ECO:0000313" key="1">
    <source>
        <dbReference type="EMBL" id="CPR21947.1"/>
    </source>
</evidence>
<sequence length="61" mass="6948">MKCRIALRPSVGYRHTDISLQFVAEVLTFFQLALAQTRRLLPCGRGDALENEKTKRKISSL</sequence>
<gene>
    <name evidence="1" type="ORF">YBN1229_v1_3380</name>
</gene>
<organism evidence="1 2">
    <name type="scientific">Candidatus Filomicrobium marinum</name>
    <dbReference type="NCBI Taxonomy" id="1608628"/>
    <lineage>
        <taxon>Bacteria</taxon>
        <taxon>Pseudomonadati</taxon>
        <taxon>Pseudomonadota</taxon>
        <taxon>Alphaproteobacteria</taxon>
        <taxon>Hyphomicrobiales</taxon>
        <taxon>Hyphomicrobiaceae</taxon>
        <taxon>Filomicrobium</taxon>
    </lineage>
</organism>
<dbReference type="EMBL" id="LN829119">
    <property type="protein sequence ID" value="CPR21947.1"/>
    <property type="molecule type" value="Genomic_DNA"/>
</dbReference>
<evidence type="ECO:0000313" key="2">
    <source>
        <dbReference type="Proteomes" id="UP000033187"/>
    </source>
</evidence>
<keyword evidence="2" id="KW-1185">Reference proteome</keyword>
<dbReference type="KEGG" id="fil:BN1229_v1_2536"/>
<proteinExistence type="predicted"/>